<dbReference type="Gene3D" id="3.80.10.10">
    <property type="entry name" value="Ribonuclease Inhibitor"/>
    <property type="match status" value="1"/>
</dbReference>
<sequence length="394" mass="46525">MDPFEKLPEEIFDGILRHIDINDILFKLSLVSKKWYEIIGKSSVCMDKVKLNLRANRKTDFKERIELLEWMSKKEARKYVHIKSNCLLNENISLEFYKFLKTCSSLESLNVRSIKVDQDQIDKFDELSIPKLESLKLMFVPREVINRFILSSCNLKKVILWNEVPLSYDNLNYLPTDSTIECVRQFMLNNQYLEELEIQGRANFYSFFHQDISSYVKCQLKKFTLKIEMSPQLLTESQEDNFLKFLSTQAESLEHVYVDVCGKNILEYIFSKLPQLQSIRFDIELRDPNRFDVKELNLQKCEKISKFELPYVKLFDDVEDYLNLVPNVKHLLIGHIVPRLIDYATTHLHQLEKLTYRYDDCAAAEGCQGMYDNLKNEKPEINKNIVLSVCNDFL</sequence>
<dbReference type="CDD" id="cd09917">
    <property type="entry name" value="F-box_SF"/>
    <property type="match status" value="1"/>
</dbReference>
<dbReference type="Gene3D" id="1.20.1280.50">
    <property type="match status" value="1"/>
</dbReference>
<dbReference type="InterPro" id="IPR001810">
    <property type="entry name" value="F-box_dom"/>
</dbReference>
<dbReference type="AlphaFoldDB" id="A0A9N9RYP9"/>
<organism evidence="2 3">
    <name type="scientific">Chironomus riparius</name>
    <dbReference type="NCBI Taxonomy" id="315576"/>
    <lineage>
        <taxon>Eukaryota</taxon>
        <taxon>Metazoa</taxon>
        <taxon>Ecdysozoa</taxon>
        <taxon>Arthropoda</taxon>
        <taxon>Hexapoda</taxon>
        <taxon>Insecta</taxon>
        <taxon>Pterygota</taxon>
        <taxon>Neoptera</taxon>
        <taxon>Endopterygota</taxon>
        <taxon>Diptera</taxon>
        <taxon>Nematocera</taxon>
        <taxon>Chironomoidea</taxon>
        <taxon>Chironomidae</taxon>
        <taxon>Chironominae</taxon>
        <taxon>Chironomus</taxon>
    </lineage>
</organism>
<dbReference type="Pfam" id="PF00646">
    <property type="entry name" value="F-box"/>
    <property type="match status" value="1"/>
</dbReference>
<reference evidence="2" key="2">
    <citation type="submission" date="2022-10" db="EMBL/GenBank/DDBJ databases">
        <authorList>
            <consortium name="ENA_rothamsted_submissions"/>
            <consortium name="culmorum"/>
            <person name="King R."/>
        </authorList>
    </citation>
    <scope>NUCLEOTIDE SEQUENCE</scope>
</reference>
<protein>
    <recommendedName>
        <fullName evidence="1">F-box domain-containing protein</fullName>
    </recommendedName>
</protein>
<dbReference type="SUPFAM" id="SSF52047">
    <property type="entry name" value="RNI-like"/>
    <property type="match status" value="1"/>
</dbReference>
<feature type="domain" description="F-box" evidence="1">
    <location>
        <begin position="1"/>
        <end position="49"/>
    </location>
</feature>
<proteinExistence type="predicted"/>
<dbReference type="EMBL" id="OU895878">
    <property type="protein sequence ID" value="CAG9805612.1"/>
    <property type="molecule type" value="Genomic_DNA"/>
</dbReference>
<gene>
    <name evidence="2" type="ORF">CHIRRI_LOCUS8481</name>
</gene>
<accession>A0A9N9RYP9</accession>
<evidence type="ECO:0000313" key="3">
    <source>
        <dbReference type="Proteomes" id="UP001153620"/>
    </source>
</evidence>
<dbReference type="Proteomes" id="UP001153620">
    <property type="component" value="Chromosome 2"/>
</dbReference>
<dbReference type="PROSITE" id="PS50181">
    <property type="entry name" value="FBOX"/>
    <property type="match status" value="1"/>
</dbReference>
<name>A0A9N9RYP9_9DIPT</name>
<keyword evidence="3" id="KW-1185">Reference proteome</keyword>
<dbReference type="InterPro" id="IPR036047">
    <property type="entry name" value="F-box-like_dom_sf"/>
</dbReference>
<dbReference type="InterPro" id="IPR032675">
    <property type="entry name" value="LRR_dom_sf"/>
</dbReference>
<dbReference type="SUPFAM" id="SSF81383">
    <property type="entry name" value="F-box domain"/>
    <property type="match status" value="1"/>
</dbReference>
<evidence type="ECO:0000313" key="2">
    <source>
        <dbReference type="EMBL" id="CAG9805612.1"/>
    </source>
</evidence>
<evidence type="ECO:0000259" key="1">
    <source>
        <dbReference type="PROSITE" id="PS50181"/>
    </source>
</evidence>
<dbReference type="OrthoDB" id="7787787at2759"/>
<reference evidence="2" key="1">
    <citation type="submission" date="2022-01" db="EMBL/GenBank/DDBJ databases">
        <authorList>
            <person name="King R."/>
        </authorList>
    </citation>
    <scope>NUCLEOTIDE SEQUENCE</scope>
</reference>